<dbReference type="EMBL" id="FNLF01000002">
    <property type="protein sequence ID" value="SDQ99232.1"/>
    <property type="molecule type" value="Genomic_DNA"/>
</dbReference>
<proteinExistence type="predicted"/>
<evidence type="ECO:0000313" key="2">
    <source>
        <dbReference type="Proteomes" id="UP000183053"/>
    </source>
</evidence>
<organism evidence="1 2">
    <name type="scientific">Tsukamurella pulmonis</name>
    <dbReference type="NCBI Taxonomy" id="47312"/>
    <lineage>
        <taxon>Bacteria</taxon>
        <taxon>Bacillati</taxon>
        <taxon>Actinomycetota</taxon>
        <taxon>Actinomycetes</taxon>
        <taxon>Mycobacteriales</taxon>
        <taxon>Tsukamurellaceae</taxon>
        <taxon>Tsukamurella</taxon>
    </lineage>
</organism>
<accession>A0A1H1FE33</accession>
<reference evidence="2" key="1">
    <citation type="submission" date="2016-10" db="EMBL/GenBank/DDBJ databases">
        <authorList>
            <person name="Varghese N."/>
            <person name="Submissions S."/>
        </authorList>
    </citation>
    <scope>NUCLEOTIDE SEQUENCE [LARGE SCALE GENOMIC DNA]</scope>
    <source>
        <strain evidence="2">DSM 44142</strain>
    </source>
</reference>
<evidence type="ECO:0000313" key="1">
    <source>
        <dbReference type="EMBL" id="SDQ99232.1"/>
    </source>
</evidence>
<dbReference type="OrthoDB" id="3218228at2"/>
<evidence type="ECO:0008006" key="3">
    <source>
        <dbReference type="Google" id="ProtNLM"/>
    </source>
</evidence>
<dbReference type="Proteomes" id="UP000183053">
    <property type="component" value="Unassembled WGS sequence"/>
</dbReference>
<protein>
    <recommendedName>
        <fullName evidence="3">DnaB-like helicase N terminal domain-containing protein</fullName>
    </recommendedName>
</protein>
<dbReference type="AlphaFoldDB" id="A0A1H1FE33"/>
<name>A0A1H1FE33_9ACTN</name>
<dbReference type="RefSeq" id="WP_068567658.1">
    <property type="nucleotide sequence ID" value="NZ_FNLF01000002.1"/>
</dbReference>
<sequence length="503" mass="53330">MSQAENTSTSGDAGDEQAAYRHVAGDAAESIGAARTGATEAAAATEALRQVMQERADVFDASPTLAHVRSFADARRAGHWATLLGVLQRTTLAVPPYVVLPPIIGGEVSLNLLTALVGVSSGGKGAADKTAAAAIRFTREGARMPTPSVVPLGSGEGINRTFATARKAPLGGGATVMRWHKTAALFGVRDIAHLVALAGRSGSTLLPELLKAAMGEELGFANADAERRVILPMHSYRLCMSAGVQFDNGVALLNDQAQRDGVPQRFVWAPTRQGEARKLQAAPDKPLEPMEIELPDFGSDPFSVPEGADDDLAFNPEARELIPLDLHPSITAEIIAADAAKDLDPFGRSGDPLAGHRLLTQEKVAAALAVLHGRTAIEPMYWQLAAAILDVSAATSRAVAAESGIAAQRDAERQGELDGHRRAAADTVRDAAAIAATADRIESFLRKRGGWVASSEVRKAVSSRLRQHFEEAQLALQTSKRIELRRDTNATGQSVTYYRLRQS</sequence>
<keyword evidence="2" id="KW-1185">Reference proteome</keyword>
<dbReference type="STRING" id="47312.SAMN04489765_2667"/>
<gene>
    <name evidence="1" type="ORF">SAMN04489765_2667</name>
</gene>